<keyword evidence="8" id="KW-0418">Kinase</keyword>
<evidence type="ECO:0000256" key="4">
    <source>
        <dbReference type="ARBA" id="ARBA00012425"/>
    </source>
</evidence>
<keyword evidence="6" id="KW-0808">Transferase</keyword>
<evidence type="ECO:0000256" key="16">
    <source>
        <dbReference type="PROSITE-ProRule" id="PRU10141"/>
    </source>
</evidence>
<feature type="compositionally biased region" description="Polar residues" evidence="17">
    <location>
        <begin position="272"/>
        <end position="282"/>
    </location>
</feature>
<feature type="compositionally biased region" description="Basic residues" evidence="17">
    <location>
        <begin position="1"/>
        <end position="22"/>
    </location>
</feature>
<dbReference type="GO" id="GO:0005524">
    <property type="term" value="F:ATP binding"/>
    <property type="evidence" value="ECO:0007669"/>
    <property type="project" value="UniProtKB-UniRule"/>
</dbReference>
<dbReference type="EMBL" id="OU896708">
    <property type="protein sequence ID" value="CAH1155982.1"/>
    <property type="molecule type" value="Genomic_DNA"/>
</dbReference>
<feature type="region of interest" description="Disordered" evidence="17">
    <location>
        <begin position="578"/>
        <end position="780"/>
    </location>
</feature>
<gene>
    <name evidence="19" type="ORF">PHAECO_LOCUS6202</name>
</gene>
<evidence type="ECO:0000313" key="20">
    <source>
        <dbReference type="Proteomes" id="UP001153737"/>
    </source>
</evidence>
<evidence type="ECO:0000256" key="11">
    <source>
        <dbReference type="ARBA" id="ARBA00040213"/>
    </source>
</evidence>
<dbReference type="OrthoDB" id="28397at2759"/>
<keyword evidence="10" id="KW-0539">Nucleus</keyword>
<dbReference type="EC" id="2.7.11.23" evidence="3"/>
<evidence type="ECO:0000256" key="1">
    <source>
        <dbReference type="ARBA" id="ARBA00004123"/>
    </source>
</evidence>
<dbReference type="Gene3D" id="3.30.200.20">
    <property type="entry name" value="Phosphorylase Kinase, domain 1"/>
    <property type="match status" value="1"/>
</dbReference>
<feature type="region of interest" description="Disordered" evidence="17">
    <location>
        <begin position="44"/>
        <end position="68"/>
    </location>
</feature>
<dbReference type="PANTHER" id="PTHR24056">
    <property type="entry name" value="CELL DIVISION PROTEIN KINASE"/>
    <property type="match status" value="1"/>
</dbReference>
<dbReference type="PANTHER" id="PTHR24056:SF546">
    <property type="entry name" value="CYCLIN-DEPENDENT KINASE 12"/>
    <property type="match status" value="1"/>
</dbReference>
<feature type="compositionally biased region" description="Low complexity" evidence="17">
    <location>
        <begin position="578"/>
        <end position="596"/>
    </location>
</feature>
<dbReference type="Gene3D" id="1.10.510.10">
    <property type="entry name" value="Transferase(Phosphotransferase) domain 1"/>
    <property type="match status" value="1"/>
</dbReference>
<feature type="compositionally biased region" description="Pro residues" evidence="17">
    <location>
        <begin position="641"/>
        <end position="651"/>
    </location>
</feature>
<dbReference type="GO" id="GO:0008353">
    <property type="term" value="F:RNA polymerase II CTD heptapeptide repeat kinase activity"/>
    <property type="evidence" value="ECO:0007669"/>
    <property type="project" value="UniProtKB-EC"/>
</dbReference>
<feature type="compositionally biased region" description="Pro residues" evidence="17">
    <location>
        <begin position="600"/>
        <end position="609"/>
    </location>
</feature>
<evidence type="ECO:0000256" key="5">
    <source>
        <dbReference type="ARBA" id="ARBA00022527"/>
    </source>
</evidence>
<comment type="catalytic activity">
    <reaction evidence="15">
        <text>[DNA-directed RNA polymerase] + ATP = phospho-[DNA-directed RNA polymerase] + ADP + H(+)</text>
        <dbReference type="Rhea" id="RHEA:10216"/>
        <dbReference type="Rhea" id="RHEA-COMP:11321"/>
        <dbReference type="Rhea" id="RHEA-COMP:11322"/>
        <dbReference type="ChEBI" id="CHEBI:15378"/>
        <dbReference type="ChEBI" id="CHEBI:30616"/>
        <dbReference type="ChEBI" id="CHEBI:43176"/>
        <dbReference type="ChEBI" id="CHEBI:68546"/>
        <dbReference type="ChEBI" id="CHEBI:456216"/>
        <dbReference type="EC" id="2.7.11.23"/>
    </reaction>
</comment>
<evidence type="ECO:0000313" key="19">
    <source>
        <dbReference type="EMBL" id="CAH1155982.1"/>
    </source>
</evidence>
<dbReference type="PROSITE" id="PS50011">
    <property type="entry name" value="PROTEIN_KINASE_DOM"/>
    <property type="match status" value="1"/>
</dbReference>
<dbReference type="PROSITE" id="PS00107">
    <property type="entry name" value="PROTEIN_KINASE_ATP"/>
    <property type="match status" value="1"/>
</dbReference>
<dbReference type="FunFam" id="3.30.200.20:FF:000074">
    <property type="entry name" value="cyclin-dependent kinase 12 isoform X2"/>
    <property type="match status" value="1"/>
</dbReference>
<feature type="compositionally biased region" description="Basic residues" evidence="17">
    <location>
        <begin position="183"/>
        <end position="210"/>
    </location>
</feature>
<keyword evidence="9 16" id="KW-0067">ATP-binding</keyword>
<feature type="compositionally biased region" description="Polar residues" evidence="17">
    <location>
        <begin position="658"/>
        <end position="669"/>
    </location>
</feature>
<dbReference type="GO" id="GO:0032968">
    <property type="term" value="P:positive regulation of transcription elongation by RNA polymerase II"/>
    <property type="evidence" value="ECO:0007669"/>
    <property type="project" value="TreeGrafter"/>
</dbReference>
<keyword evidence="7 16" id="KW-0547">Nucleotide-binding</keyword>
<protein>
    <recommendedName>
        <fullName evidence="11">Cyclin-dependent kinase 12</fullName>
        <ecNumber evidence="4">2.7.11.22</ecNumber>
        <ecNumber evidence="3">2.7.11.23</ecNumber>
    </recommendedName>
    <alternativeName>
        <fullName evidence="12">Cell division protein kinase 12</fullName>
    </alternativeName>
</protein>
<dbReference type="InterPro" id="IPR050108">
    <property type="entry name" value="CDK"/>
</dbReference>
<evidence type="ECO:0000256" key="13">
    <source>
        <dbReference type="ARBA" id="ARBA00047811"/>
    </source>
</evidence>
<evidence type="ECO:0000256" key="9">
    <source>
        <dbReference type="ARBA" id="ARBA00022840"/>
    </source>
</evidence>
<evidence type="ECO:0000259" key="18">
    <source>
        <dbReference type="PROSITE" id="PS50011"/>
    </source>
</evidence>
<keyword evidence="5" id="KW-0723">Serine/threonine-protein kinase</keyword>
<dbReference type="EC" id="2.7.11.22" evidence="4"/>
<evidence type="ECO:0000256" key="3">
    <source>
        <dbReference type="ARBA" id="ARBA00012409"/>
    </source>
</evidence>
<dbReference type="GO" id="GO:0008024">
    <property type="term" value="C:cyclin/CDK positive transcription elongation factor complex"/>
    <property type="evidence" value="ECO:0007669"/>
    <property type="project" value="TreeGrafter"/>
</dbReference>
<dbReference type="Pfam" id="PF00069">
    <property type="entry name" value="Pkinase"/>
    <property type="match status" value="1"/>
</dbReference>
<dbReference type="PROSITE" id="PS00108">
    <property type="entry name" value="PROTEIN_KINASE_ST"/>
    <property type="match status" value="1"/>
</dbReference>
<dbReference type="Proteomes" id="UP001153737">
    <property type="component" value="Chromosome 2"/>
</dbReference>
<proteinExistence type="inferred from homology"/>
<comment type="catalytic activity">
    <reaction evidence="14">
        <text>L-seryl-[protein] + ATP = O-phospho-L-seryl-[protein] + ADP + H(+)</text>
        <dbReference type="Rhea" id="RHEA:17989"/>
        <dbReference type="Rhea" id="RHEA-COMP:9863"/>
        <dbReference type="Rhea" id="RHEA-COMP:11604"/>
        <dbReference type="ChEBI" id="CHEBI:15378"/>
        <dbReference type="ChEBI" id="CHEBI:29999"/>
        <dbReference type="ChEBI" id="CHEBI:30616"/>
        <dbReference type="ChEBI" id="CHEBI:83421"/>
        <dbReference type="ChEBI" id="CHEBI:456216"/>
        <dbReference type="EC" id="2.7.11.22"/>
    </reaction>
</comment>
<evidence type="ECO:0000256" key="14">
    <source>
        <dbReference type="ARBA" id="ARBA00048367"/>
    </source>
</evidence>
<dbReference type="InterPro" id="IPR008271">
    <property type="entry name" value="Ser/Thr_kinase_AS"/>
</dbReference>
<feature type="compositionally biased region" description="Pro residues" evidence="17">
    <location>
        <begin position="1212"/>
        <end position="1222"/>
    </location>
</feature>
<evidence type="ECO:0000256" key="7">
    <source>
        <dbReference type="ARBA" id="ARBA00022741"/>
    </source>
</evidence>
<feature type="region of interest" description="Disordered" evidence="17">
    <location>
        <begin position="111"/>
        <end position="331"/>
    </location>
</feature>
<dbReference type="InterPro" id="IPR011009">
    <property type="entry name" value="Kinase-like_dom_sf"/>
</dbReference>
<feature type="region of interest" description="Disordered" evidence="17">
    <location>
        <begin position="1136"/>
        <end position="1172"/>
    </location>
</feature>
<evidence type="ECO:0000256" key="10">
    <source>
        <dbReference type="ARBA" id="ARBA00023242"/>
    </source>
</evidence>
<comment type="subcellular location">
    <subcellularLocation>
        <location evidence="1">Nucleus</location>
    </subcellularLocation>
</comment>
<dbReference type="SMART" id="SM00220">
    <property type="entry name" value="S_TKc"/>
    <property type="match status" value="1"/>
</dbReference>
<evidence type="ECO:0000256" key="12">
    <source>
        <dbReference type="ARBA" id="ARBA00041920"/>
    </source>
</evidence>
<comment type="similarity">
    <text evidence="2">Belongs to the protein kinase superfamily. CMGC Ser/Thr protein kinase family. CDC2/CDKX subfamily.</text>
</comment>
<feature type="compositionally biased region" description="Basic and acidic residues" evidence="17">
    <location>
        <begin position="1156"/>
        <end position="1167"/>
    </location>
</feature>
<sequence length="1349" mass="150859">MEKSKHGKHSKEKSKKSKRRRHREENGSLNVCIGTVRTRLVEYSDVSSEDLSGPEAGEIQSGEEGSLLLSEDGELDVEIDTMQRSSHRSRYSHLEDDMYLSRESSLILVSPGRRHRLDPSMIPRSPSPALLARERQHSISSHSSRSSELKAVKHRRTVEISPEEYQPPANSPPYAEDYEPVDKKKRKKKEKKHKKDKKSKKKKKKKHRSRSTSLESAASESAGSALSSPVKTPPKPEEPPLSDWEPPRERHHHHRDRAGSKGGVAPEAIDTSACSPVSNDSHIASPEPVVYERSPTPPPLSVTPPLKYREYAAREYPPRESPHTPPLHHHHSNRTIYNHYLAEETIRIRDSPILIDDRLSPEKSPYRTVTPDPSMHTSHKHRSMTPSTRRRKMEREMLHRKHRKERSKREKRYLSRSRSPISKRRSRSSSYGRSSRHYASPSPTRRKKHKTSRSPKRDRSPSRHRHRSPSPHSIRSSQLKNKITDASLFAELVKDRRKREMELKRLAEQMEQSKTDSKREANAENHVTVVDEVDLTQNTADDEPNGHAPMQSMAVDDIPIPESVAPTRLSEICLPPASEATAPASAGGGADPVVADRPLRTPPTPPLPPREGGAGDNHAAKYTPSSNSNLIHIVTVDPADAHPPTPAPPPAGRIAPPITSTAPPHTSVTPPIAEQPTGKQRPKSVTRLPLPPGIDQTQLEAIVSPPSRSPSPVMPRAAEKVRAKTPPRRGIKDLPMPPVIPGTEELSGDEELPATPPRNSARPVEKPKPAPKPKVPTKRPTILKRKGSRNFQTCGKDWGERCVDMFEVIAQIGEGTYGQVYKAKDVHASELVALKKVRLENEKEGFPITAVREIKILRQLNHKNIVNLREIVTDKQDAVDFRKEKGSFYLVFEYMDHDLMGLLESGMVDFNELNNACIMKQLLDGLNYCHKKNFLHRDIKCSNILMNNRGEVKLADFGLARLYNAEDRQRPYTNKVITLWYRPPELLLGEERYGPAIDIWSCGCILGELFLKKPLFPANAEMQQLDRISRVCGTPTPAVWPTVIKLPLFHTLKPNKLHRRRLREDFVFMPVSALDLLDKMLELDPDKRITAEDALKSSWLKNINPEQISAPELPTWQDCHELWSKKRKRQIREQAEAMQNLPPGKPPPGAAAGGGGRDKPPGGKADDANDVGGSSKAIKMDAYDSAVLSYALASATCKGKLGLLGAAHGAGPKPPPDDPLTPPGEAAESDADGRNYLYQLLYNMEQMAVSGTSVQLSHLMEICSTKHLQWDQQISAPLDALLGEVRQICKNNPGQMHLLKLHFEDEISINQGKSLNTEIVCKTLADLMRQFGLAMGANIMKKSYSSNKC</sequence>
<feature type="compositionally biased region" description="Basic residues" evidence="17">
    <location>
        <begin position="377"/>
        <end position="427"/>
    </location>
</feature>
<reference evidence="19" key="1">
    <citation type="submission" date="2022-01" db="EMBL/GenBank/DDBJ databases">
        <authorList>
            <person name="King R."/>
        </authorList>
    </citation>
    <scope>NUCLEOTIDE SEQUENCE</scope>
</reference>
<dbReference type="CDD" id="cd07864">
    <property type="entry name" value="STKc_CDK12"/>
    <property type="match status" value="1"/>
</dbReference>
<dbReference type="FunFam" id="1.10.510.10:FF:000102">
    <property type="entry name" value="cyclin-dependent kinase 12 isoform X1"/>
    <property type="match status" value="1"/>
</dbReference>
<dbReference type="GO" id="GO:0004693">
    <property type="term" value="F:cyclin-dependent protein serine/threonine kinase activity"/>
    <property type="evidence" value="ECO:0007669"/>
    <property type="project" value="UniProtKB-EC"/>
</dbReference>
<evidence type="ECO:0000256" key="6">
    <source>
        <dbReference type="ARBA" id="ARBA00022679"/>
    </source>
</evidence>
<feature type="compositionally biased region" description="Basic residues" evidence="17">
    <location>
        <begin position="769"/>
        <end position="780"/>
    </location>
</feature>
<dbReference type="InterPro" id="IPR017441">
    <property type="entry name" value="Protein_kinase_ATP_BS"/>
</dbReference>
<feature type="domain" description="Protein kinase" evidence="18">
    <location>
        <begin position="806"/>
        <end position="1100"/>
    </location>
</feature>
<evidence type="ECO:0000256" key="2">
    <source>
        <dbReference type="ARBA" id="ARBA00006485"/>
    </source>
</evidence>
<comment type="catalytic activity">
    <reaction evidence="13">
        <text>L-threonyl-[protein] + ATP = O-phospho-L-threonyl-[protein] + ADP + H(+)</text>
        <dbReference type="Rhea" id="RHEA:46608"/>
        <dbReference type="Rhea" id="RHEA-COMP:11060"/>
        <dbReference type="Rhea" id="RHEA-COMP:11605"/>
        <dbReference type="ChEBI" id="CHEBI:15378"/>
        <dbReference type="ChEBI" id="CHEBI:30013"/>
        <dbReference type="ChEBI" id="CHEBI:30616"/>
        <dbReference type="ChEBI" id="CHEBI:61977"/>
        <dbReference type="ChEBI" id="CHEBI:456216"/>
        <dbReference type="EC" id="2.7.11.22"/>
    </reaction>
</comment>
<evidence type="ECO:0000256" key="15">
    <source>
        <dbReference type="ARBA" id="ARBA00049280"/>
    </source>
</evidence>
<feature type="region of interest" description="Disordered" evidence="17">
    <location>
        <begin position="1"/>
        <end position="30"/>
    </location>
</feature>
<organism evidence="19 20">
    <name type="scientific">Phaedon cochleariae</name>
    <name type="common">Mustard beetle</name>
    <dbReference type="NCBI Taxonomy" id="80249"/>
    <lineage>
        <taxon>Eukaryota</taxon>
        <taxon>Metazoa</taxon>
        <taxon>Ecdysozoa</taxon>
        <taxon>Arthropoda</taxon>
        <taxon>Hexapoda</taxon>
        <taxon>Insecta</taxon>
        <taxon>Pterygota</taxon>
        <taxon>Neoptera</taxon>
        <taxon>Endopterygota</taxon>
        <taxon>Coleoptera</taxon>
        <taxon>Polyphaga</taxon>
        <taxon>Cucujiformia</taxon>
        <taxon>Chrysomeloidea</taxon>
        <taxon>Chrysomelidae</taxon>
        <taxon>Chrysomelinae</taxon>
        <taxon>Chrysomelini</taxon>
        <taxon>Phaedon</taxon>
    </lineage>
</organism>
<feature type="region of interest" description="Disordered" evidence="17">
    <location>
        <begin position="357"/>
        <end position="482"/>
    </location>
</feature>
<feature type="compositionally biased region" description="Basic and acidic residues" evidence="17">
    <location>
        <begin position="307"/>
        <end position="322"/>
    </location>
</feature>
<accession>A0A9P0DI06</accession>
<dbReference type="GO" id="GO:0030332">
    <property type="term" value="F:cyclin binding"/>
    <property type="evidence" value="ECO:0007669"/>
    <property type="project" value="TreeGrafter"/>
</dbReference>
<keyword evidence="20" id="KW-1185">Reference proteome</keyword>
<dbReference type="SUPFAM" id="SSF56112">
    <property type="entry name" value="Protein kinase-like (PK-like)"/>
    <property type="match status" value="1"/>
</dbReference>
<reference evidence="19" key="2">
    <citation type="submission" date="2022-10" db="EMBL/GenBank/DDBJ databases">
        <authorList>
            <consortium name="ENA_rothamsted_submissions"/>
            <consortium name="culmorum"/>
            <person name="King R."/>
        </authorList>
    </citation>
    <scope>NUCLEOTIDE SEQUENCE</scope>
</reference>
<dbReference type="InterPro" id="IPR000719">
    <property type="entry name" value="Prot_kinase_dom"/>
</dbReference>
<feature type="binding site" evidence="16">
    <location>
        <position position="835"/>
    </location>
    <ligand>
        <name>ATP</name>
        <dbReference type="ChEBI" id="CHEBI:30616"/>
    </ligand>
</feature>
<feature type="compositionally biased region" description="Low complexity" evidence="17">
    <location>
        <begin position="211"/>
        <end position="230"/>
    </location>
</feature>
<evidence type="ECO:0000256" key="17">
    <source>
        <dbReference type="SAM" id="MobiDB-lite"/>
    </source>
</evidence>
<feature type="region of interest" description="Disordered" evidence="17">
    <location>
        <begin position="1208"/>
        <end position="1229"/>
    </location>
</feature>
<name>A0A9P0DI06_PHACE</name>
<feature type="compositionally biased region" description="Basic residues" evidence="17">
    <location>
        <begin position="444"/>
        <end position="454"/>
    </location>
</feature>
<evidence type="ECO:0000256" key="8">
    <source>
        <dbReference type="ARBA" id="ARBA00022777"/>
    </source>
</evidence>